<evidence type="ECO:0000259" key="4">
    <source>
        <dbReference type="PROSITE" id="PS50043"/>
    </source>
</evidence>
<comment type="caution">
    <text evidence="5">The sequence shown here is derived from an EMBL/GenBank/DDBJ whole genome shotgun (WGS) entry which is preliminary data.</text>
</comment>
<dbReference type="EMBL" id="JAATEJ010000008">
    <property type="protein sequence ID" value="NJP44340.1"/>
    <property type="molecule type" value="Genomic_DNA"/>
</dbReference>
<name>A0ABX0ZMU2_9ACTN</name>
<dbReference type="Pfam" id="PF00196">
    <property type="entry name" value="GerE"/>
    <property type="match status" value="1"/>
</dbReference>
<dbReference type="InterPro" id="IPR000792">
    <property type="entry name" value="Tscrpt_reg_LuxR_C"/>
</dbReference>
<dbReference type="SUPFAM" id="SSF46894">
    <property type="entry name" value="C-terminal effector domain of the bipartite response regulators"/>
    <property type="match status" value="1"/>
</dbReference>
<gene>
    <name evidence="5" type="ORF">HCN08_13155</name>
</gene>
<sequence length="934" mass="102230">MNRLKDLYSRSVEGKAQIVLVDGVVASGKTELLHVFGEQVDESGGLMLTAVGSRVEHTVAFDVLTQLFLNLGLPAETRQTVAALLSECAVTAGAVGAVCRETMLRLSRGLCEVLLGLCGRQPVVIGVDDVQHVDEPSLEVLLYLVRRLRAGRLMVILNEWTGPRPAHPAFRAELLRQPNCHRIQLQLLSTEGVLEALAERLDTATAARLAPGYHTVSGGNPLLLQGLIEDSAIGLPDGVSTLSTEPLPDESFRQAVFACLYRWDDATIDVARGLAVLGHIATPPLVGRLVGLATERVRQSVDTLTKSGLLDDGWFRHPTVHCVVMDSLGMEHRVRLRLAAAGLLHDSGQPAADVAQHLLAAGQVGESWAVTVLQEAAAHGLAEDRLEFAQECLELALRECEDSVQRAALTMTLARLKWRNQPSAAARYYTPLRHALVAGHLDQSHGPVLIRNLVWHGRDAEASEVYRWMTRPGASLDPTVAANLALMRTWLEPGRPSSGVLPYPAPGPEAEISRRVHGGVVISSAFASVQEGISGERPVEQAEQVLASSTLTDDSLMTVCTALYALIFAERPDKAKPWCQIFLGQARARRATSWEAVLSGIRAEAALYQGDLTDAEVWSRRALELLPAHNWGIFLGLPLAVLLRAQTGQGRFDEAARTLRRRVPESMYRTRVGVLYLYARGRYFLATKRLQAALADFRTCGALMADWQMDSPVLAPWRSDSAWTQVQLGEVEEARALVQEQLELPAAAGPRVRGMSLRVLAQTHEPQERVPLLREAVELLQTTGDALELLLALADLSAAHRALGDQNMSRMLEARVVRLAKECGAEEAGRWWAGGPDSAEGEDGEEERPTDVLVLLSDAERRVAELAARGHTNRQISRRLYITVSTVEQHLTRVYRKLNVTRRADLPLWLKEEDELEAPQLVTADGMALPRADS</sequence>
<dbReference type="SUPFAM" id="SSF52540">
    <property type="entry name" value="P-loop containing nucleoside triphosphate hydrolases"/>
    <property type="match status" value="1"/>
</dbReference>
<proteinExistence type="predicted"/>
<reference evidence="5 6" key="1">
    <citation type="submission" date="2020-03" db="EMBL/GenBank/DDBJ databases">
        <title>WGS of actinomycetes isolated from Thailand.</title>
        <authorList>
            <person name="Thawai C."/>
        </authorList>
    </citation>
    <scope>NUCLEOTIDE SEQUENCE [LARGE SCALE GENOMIC DNA]</scope>
    <source>
        <strain evidence="5 6">PRB2-1</strain>
    </source>
</reference>
<evidence type="ECO:0000256" key="3">
    <source>
        <dbReference type="ARBA" id="ARBA00023163"/>
    </source>
</evidence>
<dbReference type="PROSITE" id="PS50043">
    <property type="entry name" value="HTH_LUXR_2"/>
    <property type="match status" value="1"/>
</dbReference>
<evidence type="ECO:0000256" key="1">
    <source>
        <dbReference type="ARBA" id="ARBA00023015"/>
    </source>
</evidence>
<dbReference type="Gene3D" id="1.10.10.10">
    <property type="entry name" value="Winged helix-like DNA-binding domain superfamily/Winged helix DNA-binding domain"/>
    <property type="match status" value="1"/>
</dbReference>
<evidence type="ECO:0000313" key="6">
    <source>
        <dbReference type="Proteomes" id="UP000734511"/>
    </source>
</evidence>
<keyword evidence="2" id="KW-0238">DNA-binding</keyword>
<accession>A0ABX0ZMU2</accession>
<dbReference type="InterPro" id="IPR027417">
    <property type="entry name" value="P-loop_NTPase"/>
</dbReference>
<keyword evidence="6" id="KW-1185">Reference proteome</keyword>
<evidence type="ECO:0000256" key="2">
    <source>
        <dbReference type="ARBA" id="ARBA00023125"/>
    </source>
</evidence>
<dbReference type="SMART" id="SM00421">
    <property type="entry name" value="HTH_LUXR"/>
    <property type="match status" value="1"/>
</dbReference>
<dbReference type="CDD" id="cd06170">
    <property type="entry name" value="LuxR_C_like"/>
    <property type="match status" value="1"/>
</dbReference>
<organism evidence="5 6">
    <name type="scientific">Actinacidiphila epipremni</name>
    <dbReference type="NCBI Taxonomy" id="2053013"/>
    <lineage>
        <taxon>Bacteria</taxon>
        <taxon>Bacillati</taxon>
        <taxon>Actinomycetota</taxon>
        <taxon>Actinomycetes</taxon>
        <taxon>Kitasatosporales</taxon>
        <taxon>Streptomycetaceae</taxon>
        <taxon>Actinacidiphila</taxon>
    </lineage>
</organism>
<protein>
    <submittedName>
        <fullName evidence="5">AAA family ATPase</fullName>
    </submittedName>
</protein>
<dbReference type="PANTHER" id="PTHR44688:SF16">
    <property type="entry name" value="DNA-BINDING TRANSCRIPTIONAL ACTIVATOR DEVR_DOSR"/>
    <property type="match status" value="1"/>
</dbReference>
<keyword evidence="1" id="KW-0805">Transcription regulation</keyword>
<dbReference type="InterPro" id="IPR011990">
    <property type="entry name" value="TPR-like_helical_dom_sf"/>
</dbReference>
<evidence type="ECO:0000313" key="5">
    <source>
        <dbReference type="EMBL" id="NJP44340.1"/>
    </source>
</evidence>
<dbReference type="SUPFAM" id="SSF48452">
    <property type="entry name" value="TPR-like"/>
    <property type="match status" value="1"/>
</dbReference>
<dbReference type="Pfam" id="PF13191">
    <property type="entry name" value="AAA_16"/>
    <property type="match status" value="1"/>
</dbReference>
<dbReference type="PRINTS" id="PR00038">
    <property type="entry name" value="HTHLUXR"/>
</dbReference>
<dbReference type="InterPro" id="IPR036388">
    <property type="entry name" value="WH-like_DNA-bd_sf"/>
</dbReference>
<dbReference type="PROSITE" id="PS00622">
    <property type="entry name" value="HTH_LUXR_1"/>
    <property type="match status" value="1"/>
</dbReference>
<keyword evidence="3" id="KW-0804">Transcription</keyword>
<dbReference type="PANTHER" id="PTHR44688">
    <property type="entry name" value="DNA-BINDING TRANSCRIPTIONAL ACTIVATOR DEVR_DOSR"/>
    <property type="match status" value="1"/>
</dbReference>
<dbReference type="InterPro" id="IPR016032">
    <property type="entry name" value="Sig_transdc_resp-reg_C-effctor"/>
</dbReference>
<dbReference type="Proteomes" id="UP000734511">
    <property type="component" value="Unassembled WGS sequence"/>
</dbReference>
<dbReference type="InterPro" id="IPR041664">
    <property type="entry name" value="AAA_16"/>
</dbReference>
<feature type="domain" description="HTH luxR-type" evidence="4">
    <location>
        <begin position="849"/>
        <end position="914"/>
    </location>
</feature>
<dbReference type="Gene3D" id="1.25.40.10">
    <property type="entry name" value="Tetratricopeptide repeat domain"/>
    <property type="match status" value="1"/>
</dbReference>